<keyword evidence="3" id="KW-1185">Reference proteome</keyword>
<evidence type="ECO:0000313" key="2">
    <source>
        <dbReference type="EMBL" id="GAA4493598.1"/>
    </source>
</evidence>
<dbReference type="Proteomes" id="UP001500503">
    <property type="component" value="Unassembled WGS sequence"/>
</dbReference>
<evidence type="ECO:0008006" key="4">
    <source>
        <dbReference type="Google" id="ProtNLM"/>
    </source>
</evidence>
<comment type="caution">
    <text evidence="2">The sequence shown here is derived from an EMBL/GenBank/DDBJ whole genome shotgun (WGS) entry which is preliminary data.</text>
</comment>
<name>A0ABP8PV45_9ACTN</name>
<reference evidence="3" key="1">
    <citation type="journal article" date="2019" name="Int. J. Syst. Evol. Microbiol.">
        <title>The Global Catalogue of Microorganisms (GCM) 10K type strain sequencing project: providing services to taxonomists for standard genome sequencing and annotation.</title>
        <authorList>
            <consortium name="The Broad Institute Genomics Platform"/>
            <consortium name="The Broad Institute Genome Sequencing Center for Infectious Disease"/>
            <person name="Wu L."/>
            <person name="Ma J."/>
        </authorList>
    </citation>
    <scope>NUCLEOTIDE SEQUENCE [LARGE SCALE GENOMIC DNA]</scope>
    <source>
        <strain evidence="3">JCM 17933</strain>
    </source>
</reference>
<gene>
    <name evidence="2" type="ORF">GCM10023191_031270</name>
</gene>
<evidence type="ECO:0000256" key="1">
    <source>
        <dbReference type="SAM" id="MobiDB-lite"/>
    </source>
</evidence>
<feature type="region of interest" description="Disordered" evidence="1">
    <location>
        <begin position="202"/>
        <end position="228"/>
    </location>
</feature>
<protein>
    <recommendedName>
        <fullName evidence="4">DUF4241 domain-containing protein</fullName>
    </recommendedName>
</protein>
<feature type="compositionally biased region" description="Pro residues" evidence="1">
    <location>
        <begin position="219"/>
        <end position="228"/>
    </location>
</feature>
<organism evidence="2 3">
    <name type="scientific">Actinoallomurus oryzae</name>
    <dbReference type="NCBI Taxonomy" id="502180"/>
    <lineage>
        <taxon>Bacteria</taxon>
        <taxon>Bacillati</taxon>
        <taxon>Actinomycetota</taxon>
        <taxon>Actinomycetes</taxon>
        <taxon>Streptosporangiales</taxon>
        <taxon>Thermomonosporaceae</taxon>
        <taxon>Actinoallomurus</taxon>
    </lineage>
</organism>
<accession>A0ABP8PV45</accession>
<proteinExistence type="predicted"/>
<evidence type="ECO:0000313" key="3">
    <source>
        <dbReference type="Proteomes" id="UP001500503"/>
    </source>
</evidence>
<dbReference type="Pfam" id="PF14025">
    <property type="entry name" value="DUF4241"/>
    <property type="match status" value="1"/>
</dbReference>
<sequence length="432" mass="47747">MSAQMARLVRRQVRTECGDDVLVDQLLVSYCEGWDAGGRRAVGPLSAARAEERDRDGEQYTVLLSLGERPTATIDVAWTEHYCAVWLFDERLRRRYQAEFRRLAQDRMFLAHARRWDYGDDAQAEFDERAVTRTVTISLDGRMTIEDRPEGRCGGLAVTNQNVSPEDCWDVVPVFGEWRRLVETVFRAIGYDAAPDLVLHDASDPQGQGLSADERPWRPPRPLRPAPLEPMFAKGTRYRLEHGAEVVVETRQAGALRMTSGMPAAADPGWLRPDVAPFTAAVAAGEYPVELSLIRFAAEPGHRRVAAARLTVRDEPVASWELALRPDQDPRLLGDGEFFGFGVDAGMGCFVDAEAAEALADIVEETYEDAFEDLLSDQAVEVSDPATGANLIAFPSGWGDGAYPTWIGRTTDGEVACFVADMLVLHTATMLS</sequence>
<dbReference type="EMBL" id="BAABHF010000019">
    <property type="protein sequence ID" value="GAA4493598.1"/>
    <property type="molecule type" value="Genomic_DNA"/>
</dbReference>
<dbReference type="InterPro" id="IPR025335">
    <property type="entry name" value="DUF4241"/>
</dbReference>